<name>A0ABV6RBX6_9MICO</name>
<comment type="caution">
    <text evidence="4">The sequence shown here is derived from an EMBL/GenBank/DDBJ whole genome shotgun (WGS) entry which is preliminary data.</text>
</comment>
<reference evidence="4 5" key="1">
    <citation type="submission" date="2024-09" db="EMBL/GenBank/DDBJ databases">
        <authorList>
            <person name="Sun Q."/>
            <person name="Mori K."/>
        </authorList>
    </citation>
    <scope>NUCLEOTIDE SEQUENCE [LARGE SCALE GENOMIC DNA]</scope>
    <source>
        <strain evidence="4 5">CICC 10874</strain>
    </source>
</reference>
<dbReference type="RefSeq" id="WP_376980642.1">
    <property type="nucleotide sequence ID" value="NZ_JBHLSV010000012.1"/>
</dbReference>
<evidence type="ECO:0000313" key="5">
    <source>
        <dbReference type="Proteomes" id="UP001589793"/>
    </source>
</evidence>
<accession>A0ABV6RBX6</accession>
<dbReference type="PROSITE" id="PS51782">
    <property type="entry name" value="LYSM"/>
    <property type="match status" value="1"/>
</dbReference>
<organism evidence="4 5">
    <name type="scientific">Brachybacterium hainanense</name>
    <dbReference type="NCBI Taxonomy" id="1541174"/>
    <lineage>
        <taxon>Bacteria</taxon>
        <taxon>Bacillati</taxon>
        <taxon>Actinomycetota</taxon>
        <taxon>Actinomycetes</taxon>
        <taxon>Micrococcales</taxon>
        <taxon>Dermabacteraceae</taxon>
        <taxon>Brachybacterium</taxon>
    </lineage>
</organism>
<sequence length="290" mass="28420">MASAVLAMTALALALMCAGTFAHLLPQALHGAGTSGMVASAILLLAAAAGLGCLYLALIWTLAAVAAAGRSGRGGRVSLQVLRVLAPALARRLAVGAATTAAVGTLALSPALATDSSAWDEQAGPAPAPIALPMGGTGVARSAAGAELEVLPIEGDSARDAGPGDVHVASEGKPGAGAPSRLGWADPAPVVAAGADQDAGPEVPDPTSVVVRPGDSLWSITDDLLGPGADDDARIAAVWPELYAVNSRIIGPDPDLIEPGMVLAVPVGVDAAAQDEAPTAAPGTDQQEES</sequence>
<evidence type="ECO:0000259" key="3">
    <source>
        <dbReference type="PROSITE" id="PS51782"/>
    </source>
</evidence>
<evidence type="ECO:0000256" key="2">
    <source>
        <dbReference type="SAM" id="Phobius"/>
    </source>
</evidence>
<dbReference type="CDD" id="cd00118">
    <property type="entry name" value="LysM"/>
    <property type="match status" value="1"/>
</dbReference>
<dbReference type="InterPro" id="IPR036779">
    <property type="entry name" value="LysM_dom_sf"/>
</dbReference>
<dbReference type="EMBL" id="JBHLSV010000012">
    <property type="protein sequence ID" value="MFC0674495.1"/>
    <property type="molecule type" value="Genomic_DNA"/>
</dbReference>
<dbReference type="InterPro" id="IPR018392">
    <property type="entry name" value="LysM"/>
</dbReference>
<proteinExistence type="predicted"/>
<feature type="region of interest" description="Disordered" evidence="1">
    <location>
        <begin position="155"/>
        <end position="180"/>
    </location>
</feature>
<feature type="domain" description="LysM" evidence="3">
    <location>
        <begin position="207"/>
        <end position="265"/>
    </location>
</feature>
<feature type="transmembrane region" description="Helical" evidence="2">
    <location>
        <begin position="38"/>
        <end position="68"/>
    </location>
</feature>
<keyword evidence="2" id="KW-0812">Transmembrane</keyword>
<evidence type="ECO:0000313" key="4">
    <source>
        <dbReference type="EMBL" id="MFC0674495.1"/>
    </source>
</evidence>
<keyword evidence="2" id="KW-0472">Membrane</keyword>
<dbReference type="PANTHER" id="PTHR34700:SF4">
    <property type="entry name" value="PHAGE-LIKE ELEMENT PBSX PROTEIN XKDP"/>
    <property type="match status" value="1"/>
</dbReference>
<dbReference type="InterPro" id="IPR052196">
    <property type="entry name" value="Bact_Kbp"/>
</dbReference>
<keyword evidence="2" id="KW-1133">Transmembrane helix</keyword>
<dbReference type="Gene3D" id="3.10.350.10">
    <property type="entry name" value="LysM domain"/>
    <property type="match status" value="1"/>
</dbReference>
<keyword evidence="5" id="KW-1185">Reference proteome</keyword>
<protein>
    <submittedName>
        <fullName evidence="4">LysM peptidoglycan-binding domain-containing protein</fullName>
    </submittedName>
</protein>
<gene>
    <name evidence="4" type="ORF">ACFFF6_11065</name>
</gene>
<evidence type="ECO:0000256" key="1">
    <source>
        <dbReference type="SAM" id="MobiDB-lite"/>
    </source>
</evidence>
<dbReference type="Proteomes" id="UP001589793">
    <property type="component" value="Unassembled WGS sequence"/>
</dbReference>
<dbReference type="PANTHER" id="PTHR34700">
    <property type="entry name" value="POTASSIUM BINDING PROTEIN KBP"/>
    <property type="match status" value="1"/>
</dbReference>